<evidence type="ECO:0000256" key="3">
    <source>
        <dbReference type="ARBA" id="ARBA00022480"/>
    </source>
</evidence>
<dbReference type="Ensembl" id="ENSCCNT00000001207.1">
    <property type="protein sequence ID" value="ENSCCNP00000000927.1"/>
    <property type="gene ID" value="ENSCCNG00000001037.1"/>
</dbReference>
<keyword evidence="4 13" id="KW-0716">Sensory transduction</keyword>
<evidence type="ECO:0000256" key="6">
    <source>
        <dbReference type="ARBA" id="ARBA00022989"/>
    </source>
</evidence>
<organism evidence="15">
    <name type="scientific">Castor canadensis</name>
    <name type="common">American beaver</name>
    <dbReference type="NCBI Taxonomy" id="51338"/>
    <lineage>
        <taxon>Eukaryota</taxon>
        <taxon>Metazoa</taxon>
        <taxon>Chordata</taxon>
        <taxon>Craniata</taxon>
        <taxon>Vertebrata</taxon>
        <taxon>Euteleostomi</taxon>
        <taxon>Mammalia</taxon>
        <taxon>Eutheria</taxon>
        <taxon>Euarchontoglires</taxon>
        <taxon>Glires</taxon>
        <taxon>Rodentia</taxon>
        <taxon>Castorimorpha</taxon>
        <taxon>Castoridae</taxon>
        <taxon>Castor</taxon>
    </lineage>
</organism>
<keyword evidence="11 13" id="KW-0807">Transducer</keyword>
<evidence type="ECO:0000256" key="13">
    <source>
        <dbReference type="RuleBase" id="RU004424"/>
    </source>
</evidence>
<keyword evidence="7 13" id="KW-0297">G-protein coupled receptor</keyword>
<dbReference type="GO" id="GO:0004930">
    <property type="term" value="F:G protein-coupled receptor activity"/>
    <property type="evidence" value="ECO:0007669"/>
    <property type="project" value="UniProtKB-KW"/>
</dbReference>
<keyword evidence="3 13" id="KW-0919">Taste</keyword>
<feature type="transmembrane region" description="Helical" evidence="14">
    <location>
        <begin position="230"/>
        <end position="250"/>
    </location>
</feature>
<dbReference type="GO" id="GO:0033038">
    <property type="term" value="F:bitter taste receptor activity"/>
    <property type="evidence" value="ECO:0007669"/>
    <property type="project" value="InterPro"/>
</dbReference>
<proteinExistence type="inferred from homology"/>
<keyword evidence="6 14" id="KW-1133">Transmembrane helix</keyword>
<evidence type="ECO:0000256" key="1">
    <source>
        <dbReference type="ARBA" id="ARBA00004141"/>
    </source>
</evidence>
<keyword evidence="10" id="KW-0325">Glycoprotein</keyword>
<feature type="transmembrane region" description="Helical" evidence="14">
    <location>
        <begin position="262"/>
        <end position="283"/>
    </location>
</feature>
<feature type="transmembrane region" description="Helical" evidence="14">
    <location>
        <begin position="6"/>
        <end position="32"/>
    </location>
</feature>
<dbReference type="InterPro" id="IPR007960">
    <property type="entry name" value="TAS2R"/>
</dbReference>
<evidence type="ECO:0000256" key="7">
    <source>
        <dbReference type="ARBA" id="ARBA00023040"/>
    </source>
</evidence>
<evidence type="ECO:0000256" key="5">
    <source>
        <dbReference type="ARBA" id="ARBA00022692"/>
    </source>
</evidence>
<evidence type="ECO:0000256" key="2">
    <source>
        <dbReference type="ARBA" id="ARBA00007376"/>
    </source>
</evidence>
<dbReference type="PANTHER" id="PTHR11394">
    <property type="entry name" value="TASTE RECEPTOR TYPE 2"/>
    <property type="match status" value="1"/>
</dbReference>
<evidence type="ECO:0000256" key="12">
    <source>
        <dbReference type="RuleBase" id="RU004423"/>
    </source>
</evidence>
<feature type="transmembrane region" description="Helical" evidence="14">
    <location>
        <begin position="86"/>
        <end position="109"/>
    </location>
</feature>
<sequence length="314" mass="36653">MGVVLQSIFAIILSVEFMIGNLGNGFIALVNFMDWVERRKMSSVDRILTALAISRLGLLWLTFINWWKNLLFPDLLMSENPFRMTYISWTIISHFNNWLATSLSIFYFLKIGNFSNFILRYLKWRAKKVVSVSLLVSLVLLLSNIILMNTHVDIWIHGYKRNMSYISSVKNSAQFSKLLLLPNFMFTFIPFTISLTTFLLLIFSLWKHLKKMQQNAQGSRDTSTMAHVRALKNMIAFLLLYICFFLSFLVQIWKYEIMQVNLIDLFCHATGTVFPSAHSFVLIMGNRKLRHASVLMLWRLKCRSKDKILLPSYS</sequence>
<dbReference type="SUPFAM" id="SSF81321">
    <property type="entry name" value="Family A G protein-coupled receptor-like"/>
    <property type="match status" value="1"/>
</dbReference>
<keyword evidence="9 13" id="KW-0675">Receptor</keyword>
<dbReference type="Gene3D" id="1.20.1070.10">
    <property type="entry name" value="Rhodopsin 7-helix transmembrane proteins"/>
    <property type="match status" value="1"/>
</dbReference>
<evidence type="ECO:0000256" key="8">
    <source>
        <dbReference type="ARBA" id="ARBA00023136"/>
    </source>
</evidence>
<comment type="subcellular location">
    <subcellularLocation>
        <location evidence="1 13">Membrane</location>
        <topology evidence="1 13">Multi-pass membrane protein</topology>
    </subcellularLocation>
</comment>
<accession>A0A8C0VYC1</accession>
<feature type="transmembrane region" description="Helical" evidence="14">
    <location>
        <begin position="184"/>
        <end position="209"/>
    </location>
</feature>
<feature type="transmembrane region" description="Helical" evidence="14">
    <location>
        <begin position="44"/>
        <end position="66"/>
    </location>
</feature>
<name>A0A8C0VYC1_CASCN</name>
<evidence type="ECO:0000256" key="4">
    <source>
        <dbReference type="ARBA" id="ARBA00022606"/>
    </source>
</evidence>
<dbReference type="GO" id="GO:0016020">
    <property type="term" value="C:membrane"/>
    <property type="evidence" value="ECO:0007669"/>
    <property type="project" value="UniProtKB-SubCell"/>
</dbReference>
<dbReference type="Pfam" id="PF05296">
    <property type="entry name" value="TAS2R"/>
    <property type="match status" value="1"/>
</dbReference>
<evidence type="ECO:0000256" key="10">
    <source>
        <dbReference type="ARBA" id="ARBA00023180"/>
    </source>
</evidence>
<protein>
    <recommendedName>
        <fullName evidence="13">Taste receptor type 2</fullName>
    </recommendedName>
</protein>
<feature type="transmembrane region" description="Helical" evidence="14">
    <location>
        <begin position="129"/>
        <end position="147"/>
    </location>
</feature>
<dbReference type="AlphaFoldDB" id="A0A8C0VYC1"/>
<evidence type="ECO:0000313" key="15">
    <source>
        <dbReference type="Ensembl" id="ENSCCNP00000000927.1"/>
    </source>
</evidence>
<reference evidence="15" key="1">
    <citation type="submission" date="2023-09" db="UniProtKB">
        <authorList>
            <consortium name="Ensembl"/>
        </authorList>
    </citation>
    <scope>IDENTIFICATION</scope>
</reference>
<comment type="similarity">
    <text evidence="2 12">Belongs to the G-protein coupled receptor T2R family.</text>
</comment>
<dbReference type="CDD" id="cd15019">
    <property type="entry name" value="7tm_TAS2R14-like"/>
    <property type="match status" value="1"/>
</dbReference>
<dbReference type="PANTHER" id="PTHR11394:SF23">
    <property type="entry name" value="TASTE RECEPTOR TYPE 2 MEMBER 14"/>
    <property type="match status" value="1"/>
</dbReference>
<evidence type="ECO:0000256" key="14">
    <source>
        <dbReference type="SAM" id="Phobius"/>
    </source>
</evidence>
<keyword evidence="8 13" id="KW-0472">Membrane</keyword>
<keyword evidence="5 13" id="KW-0812">Transmembrane</keyword>
<evidence type="ECO:0000256" key="11">
    <source>
        <dbReference type="ARBA" id="ARBA00023224"/>
    </source>
</evidence>
<dbReference type="FunFam" id="1.20.1070.10:FF:000042">
    <property type="entry name" value="Taste receptor type 2 member 7"/>
    <property type="match status" value="1"/>
</dbReference>
<evidence type="ECO:0000256" key="9">
    <source>
        <dbReference type="ARBA" id="ARBA00023170"/>
    </source>
</evidence>